<dbReference type="STRING" id="1120923.SAMN02746095_03820"/>
<accession>A0A0D6PJL1</accession>
<keyword evidence="2" id="KW-1185">Reference proteome</keyword>
<dbReference type="GO" id="GO:0070694">
    <property type="term" value="F:5-hydroxymethyl-dUMP N-hydrolase activity"/>
    <property type="evidence" value="ECO:0007669"/>
    <property type="project" value="TreeGrafter"/>
</dbReference>
<gene>
    <name evidence="1" type="ORF">Aam_129_005</name>
</gene>
<dbReference type="GO" id="GO:0016740">
    <property type="term" value="F:transferase activity"/>
    <property type="evidence" value="ECO:0007669"/>
    <property type="project" value="UniProtKB-KW"/>
</dbReference>
<proteinExistence type="predicted"/>
<organism evidence="1 2">
    <name type="scientific">Acidocella aminolytica 101 = DSM 11237</name>
    <dbReference type="NCBI Taxonomy" id="1120923"/>
    <lineage>
        <taxon>Bacteria</taxon>
        <taxon>Pseudomonadati</taxon>
        <taxon>Pseudomonadota</taxon>
        <taxon>Alphaproteobacteria</taxon>
        <taxon>Acetobacterales</taxon>
        <taxon>Acidocellaceae</taxon>
        <taxon>Acidocella</taxon>
    </lineage>
</organism>
<dbReference type="InterPro" id="IPR051239">
    <property type="entry name" value="2'-dNMP_N-hydrolase"/>
</dbReference>
<evidence type="ECO:0000313" key="2">
    <source>
        <dbReference type="Proteomes" id="UP000032668"/>
    </source>
</evidence>
<dbReference type="Proteomes" id="UP000032668">
    <property type="component" value="Unassembled WGS sequence"/>
</dbReference>
<dbReference type="Gene3D" id="3.40.50.450">
    <property type="match status" value="1"/>
</dbReference>
<dbReference type="GO" id="GO:0009159">
    <property type="term" value="P:deoxyribonucleoside monophosphate catabolic process"/>
    <property type="evidence" value="ECO:0007669"/>
    <property type="project" value="TreeGrafter"/>
</dbReference>
<dbReference type="AlphaFoldDB" id="A0A0D6PJL1"/>
<reference evidence="1 2" key="1">
    <citation type="submission" date="2012-11" db="EMBL/GenBank/DDBJ databases">
        <title>Whole genome sequence of Acidocella aminolytica 101 = DSM 11237.</title>
        <authorList>
            <person name="Azuma Y."/>
            <person name="Higashiura N."/>
            <person name="Hirakawa H."/>
            <person name="Matsushita K."/>
        </authorList>
    </citation>
    <scope>NUCLEOTIDE SEQUENCE [LARGE SCALE GENOMIC DNA]</scope>
    <source>
        <strain evidence="2">101 / DSM 11237</strain>
    </source>
</reference>
<evidence type="ECO:0000313" key="1">
    <source>
        <dbReference type="EMBL" id="GAN81965.1"/>
    </source>
</evidence>
<dbReference type="SUPFAM" id="SSF52309">
    <property type="entry name" value="N-(deoxy)ribosyltransferase-like"/>
    <property type="match status" value="1"/>
</dbReference>
<comment type="caution">
    <text evidence="1">The sequence shown here is derived from an EMBL/GenBank/DDBJ whole genome shotgun (WGS) entry which is preliminary data.</text>
</comment>
<dbReference type="OrthoDB" id="9795789at2"/>
<dbReference type="PANTHER" id="PTHR15364:SF0">
    <property type="entry name" value="2'-DEOXYNUCLEOSIDE 5'-PHOSPHATE N-HYDROLASE 1"/>
    <property type="match status" value="1"/>
</dbReference>
<dbReference type="PANTHER" id="PTHR15364">
    <property type="entry name" value="2'-DEOXYNUCLEOSIDE 5'-PHOSPHATE N-HYDROLASE 1"/>
    <property type="match status" value="1"/>
</dbReference>
<dbReference type="EMBL" id="BANC01000127">
    <property type="protein sequence ID" value="GAN81965.1"/>
    <property type="molecule type" value="Genomic_DNA"/>
</dbReference>
<name>A0A0D6PJL1_9PROT</name>
<dbReference type="InterPro" id="IPR007710">
    <property type="entry name" value="Nucleoside_deoxyribTrfase"/>
</dbReference>
<dbReference type="RefSeq" id="WP_048880349.1">
    <property type="nucleotide sequence ID" value="NZ_BANC01000127.1"/>
</dbReference>
<sequence length="181" mass="19471">MRAPLKLYLAGPDVFLPNAAAQAEAKCRLCAEFGMTGIAPFNPDLDMARPAAQLWQEIYADDLRMMRESDAILANLTPFRGASADAGTLVELGWFLGQGKPVFGYSNSAVSFAARSRAQPDDALPGTAIEDFGLADNLMIEGSLTLPLTLPPDGQCRPFDSLEIFQLCLEGIAGWGQGFNR</sequence>
<keyword evidence="1" id="KW-0808">Transferase</keyword>
<dbReference type="Pfam" id="PF05014">
    <property type="entry name" value="Nuc_deoxyrib_tr"/>
    <property type="match status" value="1"/>
</dbReference>
<protein>
    <submittedName>
        <fullName evidence="1">Nucleoside 2-deoxyribosyltransferase</fullName>
    </submittedName>
</protein>